<dbReference type="EMBL" id="FMIB01000002">
    <property type="protein sequence ID" value="SCL52516.1"/>
    <property type="molecule type" value="Genomic_DNA"/>
</dbReference>
<evidence type="ECO:0008006" key="4">
    <source>
        <dbReference type="Google" id="ProtNLM"/>
    </source>
</evidence>
<organism evidence="2 3">
    <name type="scientific">Micromonospora chersina</name>
    <dbReference type="NCBI Taxonomy" id="47854"/>
    <lineage>
        <taxon>Bacteria</taxon>
        <taxon>Bacillati</taxon>
        <taxon>Actinomycetota</taxon>
        <taxon>Actinomycetes</taxon>
        <taxon>Micromonosporales</taxon>
        <taxon>Micromonosporaceae</taxon>
        <taxon>Micromonospora</taxon>
    </lineage>
</organism>
<reference evidence="3" key="1">
    <citation type="submission" date="2016-06" db="EMBL/GenBank/DDBJ databases">
        <authorList>
            <person name="Varghese N."/>
            <person name="Submissions Spin"/>
        </authorList>
    </citation>
    <scope>NUCLEOTIDE SEQUENCE [LARGE SCALE GENOMIC DNA]</scope>
    <source>
        <strain evidence="3">DSM 44151</strain>
    </source>
</reference>
<evidence type="ECO:0000256" key="1">
    <source>
        <dbReference type="SAM" id="Phobius"/>
    </source>
</evidence>
<keyword evidence="1" id="KW-0472">Membrane</keyword>
<dbReference type="STRING" id="47854.GA0070603_1417"/>
<dbReference type="GeneID" id="43278083"/>
<dbReference type="Proteomes" id="UP000198605">
    <property type="component" value="Unassembled WGS sequence"/>
</dbReference>
<accession>A0A1C6UEQ5</accession>
<feature type="transmembrane region" description="Helical" evidence="1">
    <location>
        <begin position="61"/>
        <end position="81"/>
    </location>
</feature>
<dbReference type="AlphaFoldDB" id="A0A1C6UEQ5"/>
<proteinExistence type="predicted"/>
<keyword evidence="1" id="KW-1133">Transmembrane helix</keyword>
<feature type="transmembrane region" description="Helical" evidence="1">
    <location>
        <begin position="101"/>
        <end position="121"/>
    </location>
</feature>
<feature type="transmembrane region" description="Helical" evidence="1">
    <location>
        <begin position="128"/>
        <end position="149"/>
    </location>
</feature>
<name>A0A1C6UEQ5_9ACTN</name>
<feature type="transmembrane region" description="Helical" evidence="1">
    <location>
        <begin position="7"/>
        <end position="25"/>
    </location>
</feature>
<sequence>MTETRRNAVAAGVVALALICLFAWLSPGLALWLTFIPAMVLAYLAHLATTNRRAPDPAKVLPIYLLAFAWQFVHFAEEFTAGFNRRWPTEVFGADPMSLTMFVWINMISYAAFAVGGIAIYRGWRVPLLITWFFAVMGAMGNAVGHLVYDAVSGDLGFPGFYTSLGYWVIGPILIRRLWTSVRPGDEPSREKSTAQLARAGSV</sequence>
<feature type="transmembrane region" description="Helical" evidence="1">
    <location>
        <begin position="31"/>
        <end position="49"/>
    </location>
</feature>
<keyword evidence="3" id="KW-1185">Reference proteome</keyword>
<dbReference type="RefSeq" id="WP_208862832.1">
    <property type="nucleotide sequence ID" value="NZ_FMIB01000002.1"/>
</dbReference>
<protein>
    <recommendedName>
        <fullName evidence="4">HXXEE domain-containing protein</fullName>
    </recommendedName>
</protein>
<keyword evidence="1" id="KW-0812">Transmembrane</keyword>
<gene>
    <name evidence="2" type="ORF">GA0070603_1417</name>
</gene>
<evidence type="ECO:0000313" key="3">
    <source>
        <dbReference type="Proteomes" id="UP000198605"/>
    </source>
</evidence>
<evidence type="ECO:0000313" key="2">
    <source>
        <dbReference type="EMBL" id="SCL52516.1"/>
    </source>
</evidence>
<feature type="transmembrane region" description="Helical" evidence="1">
    <location>
        <begin position="161"/>
        <end position="179"/>
    </location>
</feature>